<dbReference type="GO" id="GO:0008270">
    <property type="term" value="F:zinc ion binding"/>
    <property type="evidence" value="ECO:0007669"/>
    <property type="project" value="InterPro"/>
</dbReference>
<dbReference type="PANTHER" id="PTHR45740:SF2">
    <property type="entry name" value="POLY [ADP-RIBOSE] POLYMERASE"/>
    <property type="match status" value="1"/>
</dbReference>
<evidence type="ECO:0000313" key="9">
    <source>
        <dbReference type="Proteomes" id="UP000051952"/>
    </source>
</evidence>
<dbReference type="SUPFAM" id="SSF56399">
    <property type="entry name" value="ADP-ribosylation"/>
    <property type="match status" value="1"/>
</dbReference>
<comment type="subcellular location">
    <subcellularLocation>
        <location evidence="1">Nucleus</location>
    </subcellularLocation>
</comment>
<feature type="compositionally biased region" description="Basic and acidic residues" evidence="5">
    <location>
        <begin position="163"/>
        <end position="172"/>
    </location>
</feature>
<protein>
    <recommendedName>
        <fullName evidence="4">Poly [ADP-ribose] polymerase</fullName>
        <shortName evidence="4">PARP</shortName>
        <ecNumber evidence="4">2.4.2.-</ecNumber>
    </recommendedName>
</protein>
<sequence>MPPKKKARTDVASWECENDDGWEAYAPADIDLIEAEYVKGVASITTDKLTFNKGYGSKYTFDFKSMIQVNNDSKKQRKIRRIAPLGECQWEWKDDSGLFVPFYDDDSIEIERLYAIHGVGVGQKTKKLSFNKGYDTMYTFTFATTPSPDGDESKGTTVSGSQKNEDSGNVRELRRIQKKLPWSTEGFGIAGATLPTAAQLASITSAPATAAPPTPAATPSGAGAAVDDGAALLTRSSTLGIPQHWTAKSSHVFDASGAHSLVAVVPGSEEFTTIAGAVTSTMGKSVTVSKIVRLENMTLWTFYALTRDQVAKRTGGNGNPNERLLFYGERNAKNIQTIQRFGFDTRVAEDGAFGVGLYFGVHARFCDSGRCLQHPDGSKDVLVCRATLGETTKGAKTIRRPPPRDPKKPTLELYNSCTDDKDPHELYVLFANSQVYPDYVVTYK</sequence>
<reference evidence="9" key="1">
    <citation type="submission" date="2015-09" db="EMBL/GenBank/DDBJ databases">
        <authorList>
            <consortium name="Pathogen Informatics"/>
        </authorList>
    </citation>
    <scope>NUCLEOTIDE SEQUENCE [LARGE SCALE GENOMIC DNA]</scope>
    <source>
        <strain evidence="9">Lake Konstanz</strain>
    </source>
</reference>
<dbReference type="VEuPathDB" id="TriTrypDB:BSAL_30930"/>
<dbReference type="PROSITE" id="PS51059">
    <property type="entry name" value="PARP_CATALYTIC"/>
    <property type="match status" value="1"/>
</dbReference>
<dbReference type="Gene3D" id="3.30.720.50">
    <property type="match status" value="2"/>
</dbReference>
<feature type="domain" description="WWE" evidence="6">
    <location>
        <begin position="1"/>
        <end position="81"/>
    </location>
</feature>
<dbReference type="EC" id="2.4.2.-" evidence="4"/>
<dbReference type="PANTHER" id="PTHR45740">
    <property type="entry name" value="POLY [ADP-RIBOSE] POLYMERASE"/>
    <property type="match status" value="1"/>
</dbReference>
<dbReference type="InterPro" id="IPR004170">
    <property type="entry name" value="WWE_dom"/>
</dbReference>
<dbReference type="InterPro" id="IPR018123">
    <property type="entry name" value="WWE-dom_subgr"/>
</dbReference>
<keyword evidence="4" id="KW-0328">Glycosyltransferase</keyword>
<dbReference type="GO" id="GO:0005634">
    <property type="term" value="C:nucleus"/>
    <property type="evidence" value="ECO:0007669"/>
    <property type="project" value="UniProtKB-SubCell"/>
</dbReference>
<evidence type="ECO:0000256" key="4">
    <source>
        <dbReference type="RuleBase" id="RU362114"/>
    </source>
</evidence>
<dbReference type="AlphaFoldDB" id="A0A0S4JIA5"/>
<keyword evidence="9" id="KW-1185">Reference proteome</keyword>
<dbReference type="InterPro" id="IPR037197">
    <property type="entry name" value="WWE_dom_sf"/>
</dbReference>
<dbReference type="SMART" id="SM00678">
    <property type="entry name" value="WWE"/>
    <property type="match status" value="1"/>
</dbReference>
<dbReference type="GO" id="GO:1990404">
    <property type="term" value="F:NAD+-protein mono-ADP-ribosyltransferase activity"/>
    <property type="evidence" value="ECO:0007669"/>
    <property type="project" value="TreeGrafter"/>
</dbReference>
<accession>A0A0S4JIA5</accession>
<dbReference type="InterPro" id="IPR012317">
    <property type="entry name" value="Poly(ADP-ribose)pol_cat_dom"/>
</dbReference>
<gene>
    <name evidence="8" type="ORF">BSAL_30930</name>
</gene>
<organism evidence="8 9">
    <name type="scientific">Bodo saltans</name>
    <name type="common">Flagellated protozoan</name>
    <dbReference type="NCBI Taxonomy" id="75058"/>
    <lineage>
        <taxon>Eukaryota</taxon>
        <taxon>Discoba</taxon>
        <taxon>Euglenozoa</taxon>
        <taxon>Kinetoplastea</taxon>
        <taxon>Metakinetoplastina</taxon>
        <taxon>Eubodonida</taxon>
        <taxon>Bodonidae</taxon>
        <taxon>Bodo</taxon>
    </lineage>
</organism>
<evidence type="ECO:0000256" key="5">
    <source>
        <dbReference type="SAM" id="MobiDB-lite"/>
    </source>
</evidence>
<evidence type="ECO:0000256" key="3">
    <source>
        <dbReference type="ARBA" id="ARBA00024347"/>
    </source>
</evidence>
<evidence type="ECO:0000256" key="2">
    <source>
        <dbReference type="ARBA" id="ARBA00023242"/>
    </source>
</evidence>
<keyword evidence="4" id="KW-0520">NAD</keyword>
<dbReference type="Gene3D" id="3.90.228.10">
    <property type="match status" value="1"/>
</dbReference>
<dbReference type="Pfam" id="PF02825">
    <property type="entry name" value="WWE"/>
    <property type="match status" value="2"/>
</dbReference>
<dbReference type="OrthoDB" id="438889at2759"/>
<dbReference type="Pfam" id="PF00644">
    <property type="entry name" value="PARP"/>
    <property type="match status" value="1"/>
</dbReference>
<dbReference type="PROSITE" id="PS50918">
    <property type="entry name" value="WWE"/>
    <property type="match status" value="1"/>
</dbReference>
<evidence type="ECO:0000259" key="6">
    <source>
        <dbReference type="PROSITE" id="PS50918"/>
    </source>
</evidence>
<dbReference type="EMBL" id="CYKH01001901">
    <property type="protein sequence ID" value="CUG91246.1"/>
    <property type="molecule type" value="Genomic_DNA"/>
</dbReference>
<dbReference type="Proteomes" id="UP000051952">
    <property type="component" value="Unassembled WGS sequence"/>
</dbReference>
<evidence type="ECO:0000313" key="8">
    <source>
        <dbReference type="EMBL" id="CUG91246.1"/>
    </source>
</evidence>
<evidence type="ECO:0000259" key="7">
    <source>
        <dbReference type="PROSITE" id="PS51059"/>
    </source>
</evidence>
<dbReference type="InterPro" id="IPR051712">
    <property type="entry name" value="ARTD-AVP"/>
</dbReference>
<dbReference type="GO" id="GO:0003950">
    <property type="term" value="F:NAD+ poly-ADP-ribosyltransferase activity"/>
    <property type="evidence" value="ECO:0007669"/>
    <property type="project" value="UniProtKB-UniRule"/>
</dbReference>
<feature type="region of interest" description="Disordered" evidence="5">
    <location>
        <begin position="145"/>
        <end position="172"/>
    </location>
</feature>
<keyword evidence="4" id="KW-0808">Transferase</keyword>
<feature type="domain" description="PARP catalytic" evidence="7">
    <location>
        <begin position="241"/>
        <end position="444"/>
    </location>
</feature>
<proteinExistence type="inferred from homology"/>
<dbReference type="SUPFAM" id="SSF117839">
    <property type="entry name" value="WWE domain"/>
    <property type="match status" value="2"/>
</dbReference>
<comment type="similarity">
    <text evidence="3">Belongs to the ARTD/PARP family.</text>
</comment>
<keyword evidence="2" id="KW-0539">Nucleus</keyword>
<evidence type="ECO:0000256" key="1">
    <source>
        <dbReference type="ARBA" id="ARBA00004123"/>
    </source>
</evidence>
<name>A0A0S4JIA5_BODSA</name>